<sequence length="333" mass="35673">MNGGERNSANSSGSRSDRADGSVTVEAQALLPMIWADPQHMPEQLAFFAVRRFGPRAATAVARRRERKPQAGADELGHDAIASGTRTTIVEGAALGGPFIVLMPVSFVAALLSQATMVLELAAVAGHDPCSERRVADILVLQDVYPSTEAAGRALTEVSRHPTGGHGHLPRRTRWSLIVRMAAVLGLTGGEKPSRLRRALSTAVISALFLVGMVLPLIWVPALAVLYRQSTLGLGDKAVQYYSPGATGDRLRHRRPFTRLPRVAGVAVILRFLALTLLPFLAAAGIVLAGVRLIGGFWGTALIALVVLSLLLGGLWFLHRRSHGTGRRQRHVL</sequence>
<feature type="region of interest" description="Disordered" evidence="1">
    <location>
        <begin position="1"/>
        <end position="21"/>
    </location>
</feature>
<evidence type="ECO:0000313" key="3">
    <source>
        <dbReference type="EMBL" id="WXK78109.1"/>
    </source>
</evidence>
<dbReference type="RefSeq" id="WP_399146032.1">
    <property type="nucleotide sequence ID" value="NZ_CP147982.1"/>
</dbReference>
<keyword evidence="2" id="KW-0812">Transmembrane</keyword>
<keyword evidence="4" id="KW-1185">Reference proteome</keyword>
<dbReference type="Proteomes" id="UP001626628">
    <property type="component" value="Chromosome"/>
</dbReference>
<keyword evidence="2" id="KW-1133">Transmembrane helix</keyword>
<gene>
    <name evidence="3" type="ORF">WAB15_20060</name>
</gene>
<evidence type="ECO:0000256" key="1">
    <source>
        <dbReference type="SAM" id="MobiDB-lite"/>
    </source>
</evidence>
<protein>
    <recommendedName>
        <fullName evidence="5">Integral membrane protein</fullName>
    </recommendedName>
</protein>
<keyword evidence="2" id="KW-0472">Membrane</keyword>
<feature type="transmembrane region" description="Helical" evidence="2">
    <location>
        <begin position="297"/>
        <end position="318"/>
    </location>
</feature>
<accession>A0ABZ2QV07</accession>
<evidence type="ECO:0000313" key="4">
    <source>
        <dbReference type="Proteomes" id="UP001626628"/>
    </source>
</evidence>
<organism evidence="3 4">
    <name type="scientific">Streptomyces sirii</name>
    <dbReference type="NCBI Taxonomy" id="3127701"/>
    <lineage>
        <taxon>Bacteria</taxon>
        <taxon>Bacillati</taxon>
        <taxon>Actinomycetota</taxon>
        <taxon>Actinomycetes</taxon>
        <taxon>Kitasatosporales</taxon>
        <taxon>Streptomycetaceae</taxon>
        <taxon>Streptomyces</taxon>
    </lineage>
</organism>
<feature type="transmembrane region" description="Helical" evidence="2">
    <location>
        <begin position="263"/>
        <end position="291"/>
    </location>
</feature>
<dbReference type="EMBL" id="CP147982">
    <property type="protein sequence ID" value="WXK78109.1"/>
    <property type="molecule type" value="Genomic_DNA"/>
</dbReference>
<proteinExistence type="predicted"/>
<feature type="transmembrane region" description="Helical" evidence="2">
    <location>
        <begin position="203"/>
        <end position="227"/>
    </location>
</feature>
<reference evidence="3 4" key="1">
    <citation type="submission" date="2024-03" db="EMBL/GenBank/DDBJ databases">
        <title>The complete genome of Streptomyces sirii sp.nov.</title>
        <authorList>
            <person name="Zakalyukina Y.V."/>
            <person name="Belik A.R."/>
            <person name="Biryukov M.V."/>
            <person name="Baturina O.A."/>
            <person name="Kabilov M.R."/>
        </authorList>
    </citation>
    <scope>NUCLEOTIDE SEQUENCE [LARGE SCALE GENOMIC DNA]</scope>
    <source>
        <strain evidence="3 4">BP-8</strain>
    </source>
</reference>
<name>A0ABZ2QV07_9ACTN</name>
<evidence type="ECO:0000256" key="2">
    <source>
        <dbReference type="SAM" id="Phobius"/>
    </source>
</evidence>
<evidence type="ECO:0008006" key="5">
    <source>
        <dbReference type="Google" id="ProtNLM"/>
    </source>
</evidence>